<comment type="subunit">
    <text evidence="3">Homotrimer.</text>
</comment>
<proteinExistence type="inferred from homology"/>
<comment type="similarity">
    <text evidence="2">Belongs to the KHG/KDPG aldolase family.</text>
</comment>
<dbReference type="Pfam" id="PF01081">
    <property type="entry name" value="Aldolase"/>
    <property type="match status" value="1"/>
</dbReference>
<evidence type="ECO:0000256" key="2">
    <source>
        <dbReference type="ARBA" id="ARBA00006906"/>
    </source>
</evidence>
<keyword evidence="5" id="KW-0119">Carbohydrate metabolism</keyword>
<dbReference type="PANTHER" id="PTHR30246">
    <property type="entry name" value="2-KETO-3-DEOXY-6-PHOSPHOGLUCONATE ALDOLASE"/>
    <property type="match status" value="1"/>
</dbReference>
<gene>
    <name evidence="6" type="ORF">SAMN05216529_11575</name>
</gene>
<dbReference type="PANTHER" id="PTHR30246:SF1">
    <property type="entry name" value="2-DEHYDRO-3-DEOXY-6-PHOSPHOGALACTONATE ALDOLASE-RELATED"/>
    <property type="match status" value="1"/>
</dbReference>
<dbReference type="AlphaFoldDB" id="A0A315ZQZ7"/>
<dbReference type="InterPro" id="IPR000887">
    <property type="entry name" value="Aldlse_KDPG_KHG"/>
</dbReference>
<sequence length="205" mass="22660">MRLSPVTMILRGYTYEQVRCVAEVLLDSKYICNMEITLNTEGAYETIKKIADEFQGRLNIGAGTVQTYDELLKAVEAGAKFVLSPRMMTKDMLYYCKTNGIISVPGAFTPSEIAESFTDGADIVKVFPANEVSLSYAKKVCEPMGDLPLMAVGGISRDNVKEALESGYQYVGTAGGLFKKEDIVSLNKENLMESLARFEEQLRCD</sequence>
<keyword evidence="4" id="KW-0456">Lyase</keyword>
<reference evidence="7" key="1">
    <citation type="submission" date="2017-07" db="EMBL/GenBank/DDBJ databases">
        <authorList>
            <person name="Varghese N."/>
            <person name="Submissions S."/>
        </authorList>
    </citation>
    <scope>NUCLEOTIDE SEQUENCE [LARGE SCALE GENOMIC DNA]</scope>
    <source>
        <strain evidence="7">NLAE-zl-C134</strain>
    </source>
</reference>
<evidence type="ECO:0000313" key="7">
    <source>
        <dbReference type="Proteomes" id="UP000254051"/>
    </source>
</evidence>
<dbReference type="SUPFAM" id="SSF51569">
    <property type="entry name" value="Aldolase"/>
    <property type="match status" value="1"/>
</dbReference>
<name>A0A315ZQZ7_9FIRM</name>
<protein>
    <submittedName>
        <fullName evidence="6">2-dehydro-3-deoxyphosphogluconate aldolase / (4S)-4-hydroxy-2-oxoglutarate aldolase</fullName>
    </submittedName>
</protein>
<comment type="pathway">
    <text evidence="1">Carbohydrate acid metabolism.</text>
</comment>
<evidence type="ECO:0000256" key="4">
    <source>
        <dbReference type="ARBA" id="ARBA00023239"/>
    </source>
</evidence>
<dbReference type="Proteomes" id="UP000254051">
    <property type="component" value="Unassembled WGS sequence"/>
</dbReference>
<dbReference type="Gene3D" id="3.20.20.70">
    <property type="entry name" value="Aldolase class I"/>
    <property type="match status" value="1"/>
</dbReference>
<evidence type="ECO:0000256" key="5">
    <source>
        <dbReference type="ARBA" id="ARBA00023277"/>
    </source>
</evidence>
<dbReference type="EMBL" id="UHJJ01000015">
    <property type="protein sequence ID" value="SUQ15719.1"/>
    <property type="molecule type" value="Genomic_DNA"/>
</dbReference>
<accession>A0A315ZQZ7</accession>
<dbReference type="RefSeq" id="WP_109713799.1">
    <property type="nucleotide sequence ID" value="NZ_QGDS01000015.1"/>
</dbReference>
<evidence type="ECO:0000256" key="3">
    <source>
        <dbReference type="ARBA" id="ARBA00011233"/>
    </source>
</evidence>
<dbReference type="OrthoDB" id="9802667at2"/>
<evidence type="ECO:0000256" key="1">
    <source>
        <dbReference type="ARBA" id="ARBA00004761"/>
    </source>
</evidence>
<dbReference type="GO" id="GO:0016829">
    <property type="term" value="F:lyase activity"/>
    <property type="evidence" value="ECO:0007669"/>
    <property type="project" value="UniProtKB-KW"/>
</dbReference>
<organism evidence="6 7">
    <name type="scientific">Faecalicatena contorta</name>
    <dbReference type="NCBI Taxonomy" id="39482"/>
    <lineage>
        <taxon>Bacteria</taxon>
        <taxon>Bacillati</taxon>
        <taxon>Bacillota</taxon>
        <taxon>Clostridia</taxon>
        <taxon>Lachnospirales</taxon>
        <taxon>Lachnospiraceae</taxon>
        <taxon>Faecalicatena</taxon>
    </lineage>
</organism>
<evidence type="ECO:0000313" key="6">
    <source>
        <dbReference type="EMBL" id="SUQ15719.1"/>
    </source>
</evidence>
<dbReference type="InterPro" id="IPR013785">
    <property type="entry name" value="Aldolase_TIM"/>
</dbReference>
<dbReference type="CDD" id="cd00452">
    <property type="entry name" value="KDPG_aldolase"/>
    <property type="match status" value="1"/>
</dbReference>
<keyword evidence="7" id="KW-1185">Reference proteome</keyword>